<keyword evidence="2" id="KW-1185">Reference proteome</keyword>
<organism evidence="1 2">
    <name type="scientific">Acinetobacter gandensis</name>
    <dbReference type="NCBI Taxonomy" id="1443941"/>
    <lineage>
        <taxon>Bacteria</taxon>
        <taxon>Pseudomonadati</taxon>
        <taxon>Pseudomonadota</taxon>
        <taxon>Gammaproteobacteria</taxon>
        <taxon>Moraxellales</taxon>
        <taxon>Moraxellaceae</taxon>
        <taxon>Acinetobacter</taxon>
    </lineage>
</organism>
<proteinExistence type="predicted"/>
<protein>
    <submittedName>
        <fullName evidence="1">Uncharacterized protein</fullName>
    </submittedName>
</protein>
<evidence type="ECO:0000313" key="1">
    <source>
        <dbReference type="EMBL" id="OBX28949.1"/>
    </source>
</evidence>
<gene>
    <name evidence="1" type="ORF">A9J31_14850</name>
</gene>
<reference evidence="2" key="1">
    <citation type="submission" date="2016-06" db="EMBL/GenBank/DDBJ databases">
        <authorList>
            <person name="Radolfova-Krizova L."/>
            <person name="Nemec A."/>
        </authorList>
    </citation>
    <scope>NUCLEOTIDE SEQUENCE [LARGE SCALE GENOMIC DNA]</scope>
    <source>
        <strain evidence="2">ANC 4275</strain>
    </source>
</reference>
<dbReference type="EMBL" id="LZDS01000015">
    <property type="protein sequence ID" value="OBX28949.1"/>
    <property type="molecule type" value="Genomic_DNA"/>
</dbReference>
<comment type="caution">
    <text evidence="1">The sequence shown here is derived from an EMBL/GenBank/DDBJ whole genome shotgun (WGS) entry which is preliminary data.</text>
</comment>
<dbReference type="Proteomes" id="UP000185753">
    <property type="component" value="Unassembled WGS sequence"/>
</dbReference>
<name>A0A1A7RBR8_9GAMM</name>
<dbReference type="AlphaFoldDB" id="A0A1A7RBR8"/>
<accession>A0A1A7RBR8</accession>
<evidence type="ECO:0000313" key="2">
    <source>
        <dbReference type="Proteomes" id="UP000185753"/>
    </source>
</evidence>
<sequence length="66" mass="7601">MFLFAILRLLTAFFIYEVSLSQHKPKQAKMSVYKAEQIDNFLCFLDKLKTKKIAPNKKPPIMGGLP</sequence>